<feature type="transmembrane region" description="Helical" evidence="2">
    <location>
        <begin position="55"/>
        <end position="75"/>
    </location>
</feature>
<dbReference type="EMBL" id="CP001810">
    <property type="protein sequence ID" value="ADL33013.1"/>
    <property type="molecule type" value="Genomic_DNA"/>
</dbReference>
<dbReference type="HOGENOM" id="CLU_018278_0_0_9"/>
<sequence length="697" mass="78310">MKTCPNFWGRGLRIMSNKNRVKLKGKLRTYLRVFSYLGILLFLINIAVFTVDFTAGLILLAFTGLYFVVVLYINFYNRPLIMNELVSFATEYGQIQKKLLRELDLAHAVLDDTGKVVWTNQAFERIVHLERGYRKSITTLFPSITPDKFPEGYEELSYEIEYENSNYTMKIKRISLHEMAVNSDIIDAQEYEGSLIAIYLFDETALRLAIEEVDNQSLAAGLIYLDNYEEALDSVEEVRRSLLTALIDRKINKYIASCNGIAKKIEKDKYFVVMPKKSCEMLRDQKFDLLEDVKTVNIGNEMAVTLSIGIGLDGLSYAQNYEFARNAIDLALGRGGDQAVVKSNDNISYYGGKSQQIEKSTRVKARVKAHALREIISGKDTVIVMGHRIGDVDSFGSSVGIYRIAKTLDRKCHIVLNDVTTSMQPLVDLFKNNPDYEEDMIISNQQAIDMAGSNTVLVVVDVNKPSITECPELLRFCKTIVVLDHHRAGTEVIENATLSYVEPYASSACEMVSEILQYIGENVKIKNEEADSLYSGMIVDTNNFMNKTGVRTFEAAAFLRRNGADVTRVRKLFREDALEYKAKADVVSQAQVYKGKFAISVLKNDEIQSPTIIGAQAANELLNIKGVRASFICTEYQNQVYVSARSIDEVNVQVIMEKLGGGGHMSSAGCQIENVNAEQAIEIVKQTLDKMMEEGEL</sequence>
<feature type="binding site" evidence="1">
    <location>
        <position position="391"/>
    </location>
    <ligand>
        <name>Mn(2+)</name>
        <dbReference type="ChEBI" id="CHEBI:29035"/>
        <label>1</label>
    </ligand>
</feature>
<feature type="binding site" evidence="1">
    <location>
        <position position="485"/>
    </location>
    <ligand>
        <name>Mn(2+)</name>
        <dbReference type="ChEBI" id="CHEBI:29035"/>
        <label>2</label>
    </ligand>
</feature>
<dbReference type="Pfam" id="PF02272">
    <property type="entry name" value="DHHA1"/>
    <property type="match status" value="1"/>
</dbReference>
<gene>
    <name evidence="5" type="ordered locus">bpr_I0265</name>
</gene>
<feature type="binding site" evidence="1">
    <location>
        <position position="540"/>
    </location>
    <ligand>
        <name>Mn(2+)</name>
        <dbReference type="ChEBI" id="CHEBI:29035"/>
        <label>2</label>
    </ligand>
</feature>
<organism evidence="5 6">
    <name type="scientific">Butyrivibrio proteoclasticus (strain ATCC 51982 / DSM 14932 / B316)</name>
    <name type="common">Clostridium proteoclasticum</name>
    <dbReference type="NCBI Taxonomy" id="515622"/>
    <lineage>
        <taxon>Bacteria</taxon>
        <taxon>Bacillati</taxon>
        <taxon>Bacillota</taxon>
        <taxon>Clostridia</taxon>
        <taxon>Lachnospirales</taxon>
        <taxon>Lachnospiraceae</taxon>
        <taxon>Butyrivibrio</taxon>
    </lineage>
</organism>
<dbReference type="InterPro" id="IPR014528">
    <property type="entry name" value="GdpP/PdeA"/>
</dbReference>
<reference evidence="5 6" key="1">
    <citation type="journal article" date="2010" name="PLoS ONE">
        <title>The glycobiome of the rumen bacterium Butyrivibrio proteoclasticus B316(T) highlights adaptation to a polysaccharide-rich environment.</title>
        <authorList>
            <person name="Kelly W.J."/>
            <person name="Leahy S.C."/>
            <person name="Altermann E."/>
            <person name="Yeoman C.J."/>
            <person name="Dunne J.C."/>
            <person name="Kong Z."/>
            <person name="Pacheco D.M."/>
            <person name="Li D."/>
            <person name="Noel S.J."/>
            <person name="Moon C.D."/>
            <person name="Cookson A.L."/>
            <person name="Attwood G.T."/>
        </authorList>
    </citation>
    <scope>NUCLEOTIDE SEQUENCE [LARGE SCALE GENOMIC DNA]</scope>
    <source>
        <strain evidence="6">ATCC 51982 / DSM 14932 / B316</strain>
    </source>
</reference>
<keyword evidence="6" id="KW-1185">Reference proteome</keyword>
<feature type="domain" description="DDH" evidence="3">
    <location>
        <begin position="382"/>
        <end position="537"/>
    </location>
</feature>
<feature type="domain" description="DHHA1" evidence="4">
    <location>
        <begin position="615"/>
        <end position="688"/>
    </location>
</feature>
<accession>E0RXH5</accession>
<keyword evidence="2" id="KW-1133">Transmembrane helix</keyword>
<dbReference type="InterPro" id="IPR003156">
    <property type="entry name" value="DHHA1_dom"/>
</dbReference>
<dbReference type="InterPro" id="IPR001667">
    <property type="entry name" value="DDH_dom"/>
</dbReference>
<keyword evidence="1" id="KW-0464">Manganese</keyword>
<keyword evidence="2" id="KW-0472">Membrane</keyword>
<evidence type="ECO:0000256" key="1">
    <source>
        <dbReference type="PIRSR" id="PIRSR026583-50"/>
    </source>
</evidence>
<name>E0RXH5_BUTPB</name>
<dbReference type="KEGG" id="bpb:bpr_I0265"/>
<evidence type="ECO:0000256" key="2">
    <source>
        <dbReference type="SAM" id="Phobius"/>
    </source>
</evidence>
<feature type="binding site" evidence="1">
    <location>
        <position position="387"/>
    </location>
    <ligand>
        <name>Mn(2+)</name>
        <dbReference type="ChEBI" id="CHEBI:29035"/>
        <label>1</label>
    </ligand>
</feature>
<dbReference type="AlphaFoldDB" id="E0RXH5"/>
<dbReference type="GO" id="GO:0046872">
    <property type="term" value="F:metal ion binding"/>
    <property type="evidence" value="ECO:0007669"/>
    <property type="project" value="UniProtKB-KW"/>
</dbReference>
<evidence type="ECO:0000313" key="5">
    <source>
        <dbReference type="EMBL" id="ADL33013.1"/>
    </source>
</evidence>
<evidence type="ECO:0000313" key="6">
    <source>
        <dbReference type="Proteomes" id="UP000001299"/>
    </source>
</evidence>
<dbReference type="SUPFAM" id="SSF64182">
    <property type="entry name" value="DHH phosphoesterases"/>
    <property type="match status" value="1"/>
</dbReference>
<feature type="binding site" evidence="1">
    <location>
        <position position="461"/>
    </location>
    <ligand>
        <name>Mn(2+)</name>
        <dbReference type="ChEBI" id="CHEBI:29035"/>
        <label>1</label>
    </ligand>
</feature>
<dbReference type="STRING" id="515622.bpr_I0265"/>
<dbReference type="Proteomes" id="UP000001299">
    <property type="component" value="Chromosome 1"/>
</dbReference>
<dbReference type="InterPro" id="IPR051319">
    <property type="entry name" value="Oligoribo/pAp-PDE_c-di-AMP_PDE"/>
</dbReference>
<comment type="cofactor">
    <cofactor evidence="1">
        <name>Mn(2+)</name>
        <dbReference type="ChEBI" id="CHEBI:29035"/>
    </cofactor>
    <text evidence="1">For phosphodiesterase activity, probably binds 2 Mn(2+) per subunit.</text>
</comment>
<dbReference type="Pfam" id="PF24898">
    <property type="entry name" value="GGDEF_GdpP"/>
    <property type="match status" value="1"/>
</dbReference>
<dbReference type="GO" id="GO:0003676">
    <property type="term" value="F:nucleic acid binding"/>
    <property type="evidence" value="ECO:0007669"/>
    <property type="project" value="InterPro"/>
</dbReference>
<dbReference type="PANTHER" id="PTHR47618:SF2">
    <property type="entry name" value="CYCLIC-DI-AMP PHOSPHODIESTERASE GDPP"/>
    <property type="match status" value="1"/>
</dbReference>
<proteinExistence type="predicted"/>
<dbReference type="FunFam" id="3.90.1640.10:FF:000002">
    <property type="entry name" value="Cyclic-di-AMP phosphodiesterase"/>
    <property type="match status" value="1"/>
</dbReference>
<dbReference type="InterPro" id="IPR038763">
    <property type="entry name" value="DHH_sf"/>
</dbReference>
<keyword evidence="2" id="KW-0812">Transmembrane</keyword>
<evidence type="ECO:0000259" key="3">
    <source>
        <dbReference type="Pfam" id="PF01368"/>
    </source>
</evidence>
<dbReference type="eggNOG" id="COG3887">
    <property type="taxonomic scope" value="Bacteria"/>
</dbReference>
<keyword evidence="1" id="KW-0479">Metal-binding</keyword>
<dbReference type="Gene3D" id="3.30.450.20">
    <property type="entry name" value="PAS domain"/>
    <property type="match status" value="1"/>
</dbReference>
<feature type="binding site" evidence="1">
    <location>
        <position position="461"/>
    </location>
    <ligand>
        <name>Mn(2+)</name>
        <dbReference type="ChEBI" id="CHEBI:29035"/>
        <label>2</label>
    </ligand>
</feature>
<dbReference type="PIRSF" id="PIRSF026583">
    <property type="entry name" value="YybT"/>
    <property type="match status" value="1"/>
</dbReference>
<feature type="binding site" evidence="1">
    <location>
        <position position="393"/>
    </location>
    <ligand>
        <name>Mn(2+)</name>
        <dbReference type="ChEBI" id="CHEBI:29035"/>
        <label>2</label>
    </ligand>
</feature>
<dbReference type="Gene3D" id="3.90.1640.10">
    <property type="entry name" value="inorganic pyrophosphatase (n-terminal core)"/>
    <property type="match status" value="1"/>
</dbReference>
<protein>
    <submittedName>
        <fullName evidence="5">DHH domain-containing protein</fullName>
    </submittedName>
</protein>
<dbReference type="Pfam" id="PF01368">
    <property type="entry name" value="DHH"/>
    <property type="match status" value="1"/>
</dbReference>
<feature type="transmembrane region" description="Helical" evidence="2">
    <location>
        <begin position="30"/>
        <end position="49"/>
    </location>
</feature>
<dbReference type="Gene3D" id="3.10.310.30">
    <property type="match status" value="1"/>
</dbReference>
<dbReference type="PANTHER" id="PTHR47618">
    <property type="entry name" value="BIFUNCTIONAL OLIGORIBONUCLEASE AND PAP PHOSPHATASE NRNA"/>
    <property type="match status" value="1"/>
</dbReference>
<evidence type="ECO:0000259" key="4">
    <source>
        <dbReference type="Pfam" id="PF02272"/>
    </source>
</evidence>